<protein>
    <recommendedName>
        <fullName evidence="4">Glycine zipper 2TM domain-containing protein</fullName>
    </recommendedName>
</protein>
<accession>A0ABX2B3C9</accession>
<keyword evidence="1" id="KW-0732">Signal</keyword>
<dbReference type="RefSeq" id="WP_172345365.1">
    <property type="nucleotide sequence ID" value="NZ_JABKKJ010000020.1"/>
</dbReference>
<feature type="signal peptide" evidence="1">
    <location>
        <begin position="1"/>
        <end position="22"/>
    </location>
</feature>
<dbReference type="PROSITE" id="PS51257">
    <property type="entry name" value="PROKAR_LIPOPROTEIN"/>
    <property type="match status" value="1"/>
</dbReference>
<dbReference type="Proteomes" id="UP000820977">
    <property type="component" value="Unassembled WGS sequence"/>
</dbReference>
<gene>
    <name evidence="2" type="ORF">HPS54_10290</name>
</gene>
<reference evidence="2 3" key="1">
    <citation type="submission" date="2020-05" db="EMBL/GenBank/DDBJ databases">
        <title>Distinct polysaccharide utilization as determinants for interspecies competition between intestinal Prevotella spp.</title>
        <authorList>
            <person name="Galvez E.J.C."/>
            <person name="Iljazovic A."/>
            <person name="Strowig T."/>
        </authorList>
    </citation>
    <scope>NUCLEOTIDE SEQUENCE [LARGE SCALE GENOMIC DNA]</scope>
    <source>
        <strain evidence="2 3">PCHR</strain>
    </source>
</reference>
<evidence type="ECO:0008006" key="4">
    <source>
        <dbReference type="Google" id="ProtNLM"/>
    </source>
</evidence>
<feature type="chain" id="PRO_5047544431" description="Glycine zipper 2TM domain-containing protein" evidence="1">
    <location>
        <begin position="23"/>
        <end position="227"/>
    </location>
</feature>
<evidence type="ECO:0000313" key="3">
    <source>
        <dbReference type="Proteomes" id="UP000820977"/>
    </source>
</evidence>
<organism evidence="2 3">
    <name type="scientific">Xylanibacter caecicola</name>
    <dbReference type="NCBI Taxonomy" id="2736294"/>
    <lineage>
        <taxon>Bacteria</taxon>
        <taxon>Pseudomonadati</taxon>
        <taxon>Bacteroidota</taxon>
        <taxon>Bacteroidia</taxon>
        <taxon>Bacteroidales</taxon>
        <taxon>Prevotellaceae</taxon>
        <taxon>Xylanibacter</taxon>
    </lineage>
</organism>
<dbReference type="EMBL" id="JABKKJ010000020">
    <property type="protein sequence ID" value="NPE25901.1"/>
    <property type="molecule type" value="Genomic_DNA"/>
</dbReference>
<proteinExistence type="predicted"/>
<evidence type="ECO:0000256" key="1">
    <source>
        <dbReference type="SAM" id="SignalP"/>
    </source>
</evidence>
<sequence length="227" mass="25686">MKKNSIYFLFIMIMFFYSCNNSEDFITQPQKAYTTTDYNVFVQNIDSISRCYKKIKTVKKSRGFLEYVGKGRLEKYADHGGFIAGGYIGQQVGCAIGCLTGNPVGAILGYAGGRCVGRLLGAAVASYAAVKIMEEGVRNIFKSPRIYVNNYSCNGDSIDYYIPENSVSQEDSLGYYHNKIMGVLMSQSDKYQKENGELYYELLYEDCVALAKEFNIYNDTITTRWRN</sequence>
<keyword evidence="3" id="KW-1185">Reference proteome</keyword>
<comment type="caution">
    <text evidence="2">The sequence shown here is derived from an EMBL/GenBank/DDBJ whole genome shotgun (WGS) entry which is preliminary data.</text>
</comment>
<evidence type="ECO:0000313" key="2">
    <source>
        <dbReference type="EMBL" id="NPE25901.1"/>
    </source>
</evidence>
<name>A0ABX2B3C9_9BACT</name>